<keyword evidence="12" id="KW-0456">Lyase</keyword>
<evidence type="ECO:0000256" key="2">
    <source>
        <dbReference type="ARBA" id="ARBA00001946"/>
    </source>
</evidence>
<dbReference type="EMBL" id="CP001338">
    <property type="protein sequence ID" value="ACL16159.1"/>
    <property type="molecule type" value="Genomic_DNA"/>
</dbReference>
<evidence type="ECO:0000313" key="15">
    <source>
        <dbReference type="EMBL" id="ACL16159.1"/>
    </source>
</evidence>
<evidence type="ECO:0000256" key="6">
    <source>
        <dbReference type="ARBA" id="ARBA00013093"/>
    </source>
</evidence>
<dbReference type="GO" id="GO:0042132">
    <property type="term" value="F:fructose 1,6-bisphosphate 1-phosphatase activity"/>
    <property type="evidence" value="ECO:0007669"/>
    <property type="project" value="UniProtKB-EC"/>
</dbReference>
<evidence type="ECO:0000256" key="7">
    <source>
        <dbReference type="ARBA" id="ARBA00018635"/>
    </source>
</evidence>
<dbReference type="PANTHER" id="PTHR38341">
    <property type="entry name" value="FRUCTOSE-1,6-BISPHOSPHATE ALDOLASE/PHOSPHATASE"/>
    <property type="match status" value="1"/>
</dbReference>
<protein>
    <recommendedName>
        <fullName evidence="7">Fructose-1,6-bisphosphate aldolase/phosphatase</fullName>
        <ecNumber evidence="6">3.1.3.11</ecNumber>
    </recommendedName>
</protein>
<evidence type="ECO:0000256" key="12">
    <source>
        <dbReference type="ARBA" id="ARBA00023239"/>
    </source>
</evidence>
<keyword evidence="9" id="KW-0479">Metal-binding</keyword>
<evidence type="ECO:0000256" key="9">
    <source>
        <dbReference type="ARBA" id="ARBA00022723"/>
    </source>
</evidence>
<proteinExistence type="inferred from homology"/>
<dbReference type="EC" id="3.1.3.11" evidence="6"/>
<dbReference type="GO" id="GO:0046872">
    <property type="term" value="F:metal ion binding"/>
    <property type="evidence" value="ECO:0007669"/>
    <property type="project" value="UniProtKB-KW"/>
</dbReference>
<keyword evidence="8" id="KW-0312">Gluconeogenesis</keyword>
<dbReference type="RefSeq" id="WP_012617478.1">
    <property type="nucleotide sequence ID" value="NC_011832.1"/>
</dbReference>
<dbReference type="AlphaFoldDB" id="B8GG85"/>
<dbReference type="UniPathway" id="UPA00138"/>
<gene>
    <name evidence="15" type="ordered locus">Mpal_0797</name>
</gene>
<keyword evidence="13" id="KW-0704">Schiff base</keyword>
<evidence type="ECO:0000256" key="4">
    <source>
        <dbReference type="ARBA" id="ARBA00010693"/>
    </source>
</evidence>
<evidence type="ECO:0000256" key="1">
    <source>
        <dbReference type="ARBA" id="ARBA00001273"/>
    </source>
</evidence>
<dbReference type="eggNOG" id="arCOG04180">
    <property type="taxonomic scope" value="Archaea"/>
</dbReference>
<comment type="pathway">
    <text evidence="3">Carbohydrate biosynthesis; gluconeogenesis.</text>
</comment>
<dbReference type="SUPFAM" id="SSF111249">
    <property type="entry name" value="Sulfolobus fructose-1,6-bisphosphatase-like"/>
    <property type="match status" value="1"/>
</dbReference>
<evidence type="ECO:0000256" key="13">
    <source>
        <dbReference type="ARBA" id="ARBA00023270"/>
    </source>
</evidence>
<dbReference type="GO" id="GO:0006094">
    <property type="term" value="P:gluconeogenesis"/>
    <property type="evidence" value="ECO:0007669"/>
    <property type="project" value="UniProtKB-UniPathway"/>
</dbReference>
<organism evidence="15 16">
    <name type="scientific">Methanosphaerula palustris (strain ATCC BAA-1556 / DSM 19958 / E1-9c)</name>
    <dbReference type="NCBI Taxonomy" id="521011"/>
    <lineage>
        <taxon>Archaea</taxon>
        <taxon>Methanobacteriati</taxon>
        <taxon>Methanobacteriota</taxon>
        <taxon>Stenosarchaea group</taxon>
        <taxon>Methanomicrobia</taxon>
        <taxon>Methanomicrobiales</taxon>
        <taxon>Methanoregulaceae</taxon>
        <taxon>Methanosphaerula</taxon>
    </lineage>
</organism>
<name>B8GG85_METPE</name>
<evidence type="ECO:0000256" key="11">
    <source>
        <dbReference type="ARBA" id="ARBA00022842"/>
    </source>
</evidence>
<keyword evidence="11" id="KW-0460">Magnesium</keyword>
<evidence type="ECO:0000256" key="5">
    <source>
        <dbReference type="ARBA" id="ARBA00011820"/>
    </source>
</evidence>
<dbReference type="Proteomes" id="UP000002457">
    <property type="component" value="Chromosome"/>
</dbReference>
<evidence type="ECO:0000256" key="10">
    <source>
        <dbReference type="ARBA" id="ARBA00022801"/>
    </source>
</evidence>
<dbReference type="GO" id="GO:0016829">
    <property type="term" value="F:lyase activity"/>
    <property type="evidence" value="ECO:0007669"/>
    <property type="project" value="UniProtKB-KW"/>
</dbReference>
<sequence length="298" mass="32161">MGGEEISTITVAVRAVGGYPGHARIHPKVLERAARVVKEQVKAGTVTDSGIIHCGDLLGLILTGAIPDDLIERTFTAGQNEATELHLCPSQGNSLTLELTLTEREHEPVLVLMTDTGRTVAQILYRIFADPLMTTRLVSDPCLREGFVFELTLLDGVQHRYTTPGETYQLLGCLTDEEMKGIRVLKQDGTIAAVAGIERTGGAIIIRTEGSFPSVDEVLAPFLSPHLMAGMTLMPVSICDAHTTKATSPSRITAFGFALNRGRLIGPADLFDDPAFDPSRQAAVRMAGTRRMQGPFRP</sequence>
<keyword evidence="16" id="KW-1185">Reference proteome</keyword>
<comment type="subunit">
    <text evidence="5">Homooctamer; dimer of tetramers.</text>
</comment>
<dbReference type="GeneID" id="7270538"/>
<dbReference type="InterPro" id="IPR002803">
    <property type="entry name" value="FBPase_V"/>
</dbReference>
<dbReference type="KEGG" id="mpl:Mpal_0797"/>
<accession>B8GG85</accession>
<dbReference type="STRING" id="521011.Mpal_0797"/>
<dbReference type="PANTHER" id="PTHR38341:SF1">
    <property type="entry name" value="FRUCTOSE-1,6-BISPHOSPHATE ALDOLASE_PHOSPHATASE"/>
    <property type="match status" value="1"/>
</dbReference>
<evidence type="ECO:0000313" key="16">
    <source>
        <dbReference type="Proteomes" id="UP000002457"/>
    </source>
</evidence>
<evidence type="ECO:0000256" key="8">
    <source>
        <dbReference type="ARBA" id="ARBA00022432"/>
    </source>
</evidence>
<dbReference type="Pfam" id="PF01950">
    <property type="entry name" value="FBPase_3"/>
    <property type="match status" value="2"/>
</dbReference>
<comment type="cofactor">
    <cofactor evidence="2">
        <name>Mg(2+)</name>
        <dbReference type="ChEBI" id="CHEBI:18420"/>
    </cofactor>
</comment>
<keyword evidence="10" id="KW-0378">Hydrolase</keyword>
<reference evidence="15 16" key="1">
    <citation type="journal article" date="2015" name="Genome Announc.">
        <title>Complete Genome Sequence of Methanosphaerula palustris E1-9CT, a Hydrogenotrophic Methanogen Isolated from a Minerotrophic Fen Peatland.</title>
        <authorList>
            <person name="Cadillo-Quiroz H."/>
            <person name="Browne P."/>
            <person name="Kyrpides N."/>
            <person name="Woyke T."/>
            <person name="Goodwin L."/>
            <person name="Detter C."/>
            <person name="Yavitt J.B."/>
            <person name="Zinder S.H."/>
        </authorList>
    </citation>
    <scope>NUCLEOTIDE SEQUENCE [LARGE SCALE GENOMIC DNA]</scope>
    <source>
        <strain evidence="16">ATCC BAA-1556 / DSM 19958 / E1-9c</strain>
    </source>
</reference>
<dbReference type="OrthoDB" id="5829at2157"/>
<dbReference type="HOGENOM" id="CLU_1067978_0_0_2"/>
<evidence type="ECO:0000256" key="14">
    <source>
        <dbReference type="ARBA" id="ARBA00023277"/>
    </source>
</evidence>
<evidence type="ECO:0000256" key="3">
    <source>
        <dbReference type="ARBA" id="ARBA00004742"/>
    </source>
</evidence>
<keyword evidence="14" id="KW-0119">Carbohydrate metabolism</keyword>
<dbReference type="InterPro" id="IPR036076">
    <property type="entry name" value="FBPase_V_sf"/>
</dbReference>
<comment type="catalytic activity">
    <reaction evidence="1">
        <text>beta-D-fructose 1,6-bisphosphate + H2O = beta-D-fructose 6-phosphate + phosphate</text>
        <dbReference type="Rhea" id="RHEA:11064"/>
        <dbReference type="ChEBI" id="CHEBI:15377"/>
        <dbReference type="ChEBI" id="CHEBI:32966"/>
        <dbReference type="ChEBI" id="CHEBI:43474"/>
        <dbReference type="ChEBI" id="CHEBI:57634"/>
        <dbReference type="EC" id="3.1.3.11"/>
    </reaction>
</comment>
<comment type="similarity">
    <text evidence="4">Belongs to the FBP aldolase/phosphatase family.</text>
</comment>